<gene>
    <name evidence="3" type="ORF">L6637_19885</name>
    <name evidence="2" type="ORF">L6654_28975</name>
</gene>
<reference evidence="2" key="1">
    <citation type="submission" date="2022-01" db="EMBL/GenBank/DDBJ databases">
        <title>Genome sequnece data of strain Bradyrhizobium sp. nov.</title>
        <authorList>
            <person name="Zhang J."/>
        </authorList>
    </citation>
    <scope>NUCLEOTIDE SEQUENCE</scope>
    <source>
        <strain evidence="3">WYCCWR 12774</strain>
        <strain evidence="2">WYCCWR 13023</strain>
    </source>
</reference>
<feature type="signal peptide" evidence="1">
    <location>
        <begin position="1"/>
        <end position="31"/>
    </location>
</feature>
<protein>
    <recommendedName>
        <fullName evidence="6">DUF4198 domain-containing protein</fullName>
    </recommendedName>
</protein>
<dbReference type="Proteomes" id="UP001139012">
    <property type="component" value="Unassembled WGS sequence"/>
</dbReference>
<comment type="caution">
    <text evidence="2">The sequence shown here is derived from an EMBL/GenBank/DDBJ whole genome shotgun (WGS) entry which is preliminary data.</text>
</comment>
<evidence type="ECO:0000313" key="2">
    <source>
        <dbReference type="EMBL" id="MCG2630671.1"/>
    </source>
</evidence>
<evidence type="ECO:0000313" key="3">
    <source>
        <dbReference type="EMBL" id="MCG2669225.1"/>
    </source>
</evidence>
<proteinExistence type="predicted"/>
<name>A0A9X1REX5_9BRAD</name>
<organism evidence="2 5">
    <name type="scientific">Bradyrhizobium zhengyangense</name>
    <dbReference type="NCBI Taxonomy" id="2911009"/>
    <lineage>
        <taxon>Bacteria</taxon>
        <taxon>Pseudomonadati</taxon>
        <taxon>Pseudomonadota</taxon>
        <taxon>Alphaproteobacteria</taxon>
        <taxon>Hyphomicrobiales</taxon>
        <taxon>Nitrobacteraceae</taxon>
        <taxon>Bradyrhizobium</taxon>
    </lineage>
</organism>
<dbReference type="RefSeq" id="WP_237860556.1">
    <property type="nucleotide sequence ID" value="NZ_JAKLTY010000022.1"/>
</dbReference>
<sequence length="249" mass="26681">MTTVRRGTKVPARWRLFVCGLALLASGVAAASASGWTPHLFSSALTPDPDAVLPAPTRASYREIGTTKMLGIDAPLRTRLTARIPAELGDVLAFYRTELGKLGWKEQHDGAVIASDHVRLTYTTALGPAALALDRKGASTSVNLVQRNKEAATMAHVMPRPGRAALMFTNLGDKEAVVTLDNHIVMLPARAGKERPEAPLFNMPPGKYAYALKIDGGADRDTTIELAAGDAWEVTVGPEGDLWSPLQLY</sequence>
<accession>A0A9X1REX5</accession>
<feature type="chain" id="PRO_5040735979" description="DUF4198 domain-containing protein" evidence="1">
    <location>
        <begin position="32"/>
        <end position="249"/>
    </location>
</feature>
<dbReference type="Proteomes" id="UP001139054">
    <property type="component" value="Unassembled WGS sequence"/>
</dbReference>
<evidence type="ECO:0000313" key="5">
    <source>
        <dbReference type="Proteomes" id="UP001139054"/>
    </source>
</evidence>
<dbReference type="EMBL" id="JAKLUA010000006">
    <property type="protein sequence ID" value="MCG2669225.1"/>
    <property type="molecule type" value="Genomic_DNA"/>
</dbReference>
<keyword evidence="1" id="KW-0732">Signal</keyword>
<evidence type="ECO:0008006" key="6">
    <source>
        <dbReference type="Google" id="ProtNLM"/>
    </source>
</evidence>
<evidence type="ECO:0000313" key="4">
    <source>
        <dbReference type="Proteomes" id="UP001139012"/>
    </source>
</evidence>
<dbReference type="AlphaFoldDB" id="A0A9X1REX5"/>
<dbReference type="EMBL" id="JAKLTY010000022">
    <property type="protein sequence ID" value="MCG2630671.1"/>
    <property type="molecule type" value="Genomic_DNA"/>
</dbReference>
<evidence type="ECO:0000256" key="1">
    <source>
        <dbReference type="SAM" id="SignalP"/>
    </source>
</evidence>
<keyword evidence="4" id="KW-1185">Reference proteome</keyword>